<gene>
    <name evidence="2" type="ORF">QJS04_geneDACA004848</name>
</gene>
<keyword evidence="3" id="KW-1185">Reference proteome</keyword>
<dbReference type="AlphaFoldDB" id="A0AAV9BVI4"/>
<reference evidence="2" key="1">
    <citation type="journal article" date="2023" name="Nat. Commun.">
        <title>Diploid and tetraploid genomes of Acorus and the evolution of monocots.</title>
        <authorList>
            <person name="Ma L."/>
            <person name="Liu K.W."/>
            <person name="Li Z."/>
            <person name="Hsiao Y.Y."/>
            <person name="Qi Y."/>
            <person name="Fu T."/>
            <person name="Tang G.D."/>
            <person name="Zhang D."/>
            <person name="Sun W.H."/>
            <person name="Liu D.K."/>
            <person name="Li Y."/>
            <person name="Chen G.Z."/>
            <person name="Liu X.D."/>
            <person name="Liao X.Y."/>
            <person name="Jiang Y.T."/>
            <person name="Yu X."/>
            <person name="Hao Y."/>
            <person name="Huang J."/>
            <person name="Zhao X.W."/>
            <person name="Ke S."/>
            <person name="Chen Y.Y."/>
            <person name="Wu W.L."/>
            <person name="Hsu J.L."/>
            <person name="Lin Y.F."/>
            <person name="Huang M.D."/>
            <person name="Li C.Y."/>
            <person name="Huang L."/>
            <person name="Wang Z.W."/>
            <person name="Zhao X."/>
            <person name="Zhong W.Y."/>
            <person name="Peng D.H."/>
            <person name="Ahmad S."/>
            <person name="Lan S."/>
            <person name="Zhang J.S."/>
            <person name="Tsai W.C."/>
            <person name="Van de Peer Y."/>
            <person name="Liu Z.J."/>
        </authorList>
    </citation>
    <scope>NUCLEOTIDE SEQUENCE</scope>
    <source>
        <strain evidence="2">SCP</strain>
    </source>
</reference>
<reference evidence="2" key="2">
    <citation type="submission" date="2023-06" db="EMBL/GenBank/DDBJ databases">
        <authorList>
            <person name="Ma L."/>
            <person name="Liu K.-W."/>
            <person name="Li Z."/>
            <person name="Hsiao Y.-Y."/>
            <person name="Qi Y."/>
            <person name="Fu T."/>
            <person name="Tang G."/>
            <person name="Zhang D."/>
            <person name="Sun W.-H."/>
            <person name="Liu D.-K."/>
            <person name="Li Y."/>
            <person name="Chen G.-Z."/>
            <person name="Liu X.-D."/>
            <person name="Liao X.-Y."/>
            <person name="Jiang Y.-T."/>
            <person name="Yu X."/>
            <person name="Hao Y."/>
            <person name="Huang J."/>
            <person name="Zhao X.-W."/>
            <person name="Ke S."/>
            <person name="Chen Y.-Y."/>
            <person name="Wu W.-L."/>
            <person name="Hsu J.-L."/>
            <person name="Lin Y.-F."/>
            <person name="Huang M.-D."/>
            <person name="Li C.-Y."/>
            <person name="Huang L."/>
            <person name="Wang Z.-W."/>
            <person name="Zhao X."/>
            <person name="Zhong W.-Y."/>
            <person name="Peng D.-H."/>
            <person name="Ahmad S."/>
            <person name="Lan S."/>
            <person name="Zhang J.-S."/>
            <person name="Tsai W.-C."/>
            <person name="Van De Peer Y."/>
            <person name="Liu Z.-J."/>
        </authorList>
    </citation>
    <scope>NUCLEOTIDE SEQUENCE</scope>
    <source>
        <strain evidence="2">SCP</strain>
        <tissue evidence="2">Leaves</tissue>
    </source>
</reference>
<dbReference type="EMBL" id="JAUJYN010000001">
    <property type="protein sequence ID" value="KAK1280162.1"/>
    <property type="molecule type" value="Genomic_DNA"/>
</dbReference>
<protein>
    <submittedName>
        <fullName evidence="2">Uncharacterized protein</fullName>
    </submittedName>
</protein>
<sequence length="108" mass="12292">MNVFFMNRQKSLHNTNLACMKYNKWKDMHLGLSTGRVQTRTRPDPDPITRVIYPTRFGPDPSWTRPGGPEQTNGSGPGPPRPDPLDPRPDCFIKICSYIIRPLVLVDT</sequence>
<evidence type="ECO:0000256" key="1">
    <source>
        <dbReference type="SAM" id="MobiDB-lite"/>
    </source>
</evidence>
<name>A0AAV9BVI4_ACOGR</name>
<dbReference type="Proteomes" id="UP001179952">
    <property type="component" value="Unassembled WGS sequence"/>
</dbReference>
<comment type="caution">
    <text evidence="2">The sequence shown here is derived from an EMBL/GenBank/DDBJ whole genome shotgun (WGS) entry which is preliminary data.</text>
</comment>
<evidence type="ECO:0000313" key="3">
    <source>
        <dbReference type="Proteomes" id="UP001179952"/>
    </source>
</evidence>
<organism evidence="2 3">
    <name type="scientific">Acorus gramineus</name>
    <name type="common">Dwarf sweet flag</name>
    <dbReference type="NCBI Taxonomy" id="55184"/>
    <lineage>
        <taxon>Eukaryota</taxon>
        <taxon>Viridiplantae</taxon>
        <taxon>Streptophyta</taxon>
        <taxon>Embryophyta</taxon>
        <taxon>Tracheophyta</taxon>
        <taxon>Spermatophyta</taxon>
        <taxon>Magnoliopsida</taxon>
        <taxon>Liliopsida</taxon>
        <taxon>Acoraceae</taxon>
        <taxon>Acorus</taxon>
    </lineage>
</organism>
<feature type="region of interest" description="Disordered" evidence="1">
    <location>
        <begin position="35"/>
        <end position="88"/>
    </location>
</feature>
<evidence type="ECO:0000313" key="2">
    <source>
        <dbReference type="EMBL" id="KAK1280162.1"/>
    </source>
</evidence>
<proteinExistence type="predicted"/>
<accession>A0AAV9BVI4</accession>